<reference evidence="2 3" key="1">
    <citation type="journal article" date="2020" name="Genome Biol. Evol.">
        <title>A new high-quality draft genome assembly of the Chinese cordyceps Ophiocordyceps sinensis.</title>
        <authorList>
            <person name="Shu R."/>
            <person name="Zhang J."/>
            <person name="Meng Q."/>
            <person name="Zhang H."/>
            <person name="Zhou G."/>
            <person name="Li M."/>
            <person name="Wu P."/>
            <person name="Zhao Y."/>
            <person name="Chen C."/>
            <person name="Qin Q."/>
        </authorList>
    </citation>
    <scope>NUCLEOTIDE SEQUENCE [LARGE SCALE GENOMIC DNA]</scope>
    <source>
        <strain evidence="2 3">IOZ07</strain>
    </source>
</reference>
<feature type="region of interest" description="Disordered" evidence="1">
    <location>
        <begin position="270"/>
        <end position="298"/>
    </location>
</feature>
<dbReference type="InterPro" id="IPR009003">
    <property type="entry name" value="Peptidase_S1_PA"/>
</dbReference>
<gene>
    <name evidence="2" type="ORF">G6O67_003481</name>
</gene>
<dbReference type="AlphaFoldDB" id="A0A8H4PWC2"/>
<dbReference type="OrthoDB" id="5424209at2759"/>
<dbReference type="EMBL" id="JAAVMX010000003">
    <property type="protein sequence ID" value="KAF4511709.1"/>
    <property type="molecule type" value="Genomic_DNA"/>
</dbReference>
<comment type="caution">
    <text evidence="2">The sequence shown here is derived from an EMBL/GenBank/DDBJ whole genome shotgun (WGS) entry which is preliminary data.</text>
</comment>
<keyword evidence="3" id="KW-1185">Reference proteome</keyword>
<dbReference type="SUPFAM" id="SSF50494">
    <property type="entry name" value="Trypsin-like serine proteases"/>
    <property type="match status" value="1"/>
</dbReference>
<proteinExistence type="predicted"/>
<evidence type="ECO:0000313" key="3">
    <source>
        <dbReference type="Proteomes" id="UP000557566"/>
    </source>
</evidence>
<evidence type="ECO:0000313" key="2">
    <source>
        <dbReference type="EMBL" id="KAF4511709.1"/>
    </source>
</evidence>
<organism evidence="2 3">
    <name type="scientific">Ophiocordyceps sinensis</name>
    <dbReference type="NCBI Taxonomy" id="72228"/>
    <lineage>
        <taxon>Eukaryota</taxon>
        <taxon>Fungi</taxon>
        <taxon>Dikarya</taxon>
        <taxon>Ascomycota</taxon>
        <taxon>Pezizomycotina</taxon>
        <taxon>Sordariomycetes</taxon>
        <taxon>Hypocreomycetidae</taxon>
        <taxon>Hypocreales</taxon>
        <taxon>Ophiocordycipitaceae</taxon>
        <taxon>Ophiocordyceps</taxon>
    </lineage>
</organism>
<accession>A0A8H4PWC2</accession>
<sequence length="557" mass="60966">MFGPNLVMRSVPGEAWTGQPTLYIVAPWTDDSPQQWQKVVSTLKKYVDSLTNNPTWRHVDIAVEMVAAELVMPKYTAPVVGNQTLEEDWSAIGQMVLSTMESYTLTKSCTTSISLFHLGYDEVAHLNPVTVYISVGHSCSEDVWPLVLDTIQERLNKTPHNLTAYIEYNEFKDLAVQLLSPTHNEVASAPDRLKQLKRPYDDVAHLGANIGSSLHLQRDDGKLCSPSYGTLGCYVEILRDGNSAWEKFALTNYHVIRPAFQGFPLKAVPKETQAAPQEQSTTASTQTTLQSIPDAPQPDSNLCKYDRKGFGPKTASPLMESPSRYRHNCAIEDARGLIAIKVATILDQEILEQKLSFFDRGRHNLGVGWAGSGLAAQTPDGPEGVRRLDWALIDVVANRRGTNRLPAGEAWVSTGTPVELIPAHLGGMSLGQPSTSTLHQLVSGKPVYKVGTASGATVGYSNRYKTVTFLNHDRHLPRKESNECLVMGRAGATFAIPGDSGSVVFTESGEAVGLVFARAINPQQTNDSHTLVTPLGDVFDHIRKLSGGRIREVRIAQ</sequence>
<protein>
    <submittedName>
        <fullName evidence="2">Uncharacterized protein</fullName>
    </submittedName>
</protein>
<evidence type="ECO:0000256" key="1">
    <source>
        <dbReference type="SAM" id="MobiDB-lite"/>
    </source>
</evidence>
<name>A0A8H4PWC2_9HYPO</name>
<feature type="compositionally biased region" description="Low complexity" evidence="1">
    <location>
        <begin position="272"/>
        <end position="291"/>
    </location>
</feature>
<dbReference type="Proteomes" id="UP000557566">
    <property type="component" value="Unassembled WGS sequence"/>
</dbReference>